<protein>
    <recommendedName>
        <fullName evidence="4">Acyl-CoA carboxylase epsilon subunit-like protein</fullName>
    </recommendedName>
</protein>
<evidence type="ECO:0000256" key="1">
    <source>
        <dbReference type="SAM" id="MobiDB-lite"/>
    </source>
</evidence>
<evidence type="ECO:0000313" key="2">
    <source>
        <dbReference type="EMBL" id="GAA4978699.1"/>
    </source>
</evidence>
<dbReference type="Proteomes" id="UP001501195">
    <property type="component" value="Unassembled WGS sequence"/>
</dbReference>
<feature type="region of interest" description="Disordered" evidence="1">
    <location>
        <begin position="64"/>
        <end position="85"/>
    </location>
</feature>
<evidence type="ECO:0000313" key="3">
    <source>
        <dbReference type="Proteomes" id="UP001501195"/>
    </source>
</evidence>
<evidence type="ECO:0008006" key="4">
    <source>
        <dbReference type="Google" id="ProtNLM"/>
    </source>
</evidence>
<accession>A0ABP9HU03</accession>
<dbReference type="InterPro" id="IPR032716">
    <property type="entry name" value="ACC_epsilon"/>
</dbReference>
<dbReference type="EMBL" id="BAABIL010000262">
    <property type="protein sequence ID" value="GAA4978699.1"/>
    <property type="molecule type" value="Genomic_DNA"/>
</dbReference>
<organism evidence="2 3">
    <name type="scientific">Kineococcus glutinatus</name>
    <dbReference type="NCBI Taxonomy" id="1070872"/>
    <lineage>
        <taxon>Bacteria</taxon>
        <taxon>Bacillati</taxon>
        <taxon>Actinomycetota</taxon>
        <taxon>Actinomycetes</taxon>
        <taxon>Kineosporiales</taxon>
        <taxon>Kineosporiaceae</taxon>
        <taxon>Kineococcus</taxon>
    </lineage>
</organism>
<keyword evidence="3" id="KW-1185">Reference proteome</keyword>
<proteinExistence type="predicted"/>
<comment type="caution">
    <text evidence="2">The sequence shown here is derived from an EMBL/GenBank/DDBJ whole genome shotgun (WGS) entry which is preliminary data.</text>
</comment>
<reference evidence="3" key="1">
    <citation type="journal article" date="2019" name="Int. J. Syst. Evol. Microbiol.">
        <title>The Global Catalogue of Microorganisms (GCM) 10K type strain sequencing project: providing services to taxonomists for standard genome sequencing and annotation.</title>
        <authorList>
            <consortium name="The Broad Institute Genomics Platform"/>
            <consortium name="The Broad Institute Genome Sequencing Center for Infectious Disease"/>
            <person name="Wu L."/>
            <person name="Ma J."/>
        </authorList>
    </citation>
    <scope>NUCLEOTIDE SEQUENCE [LARGE SCALE GENOMIC DNA]</scope>
    <source>
        <strain evidence="3">JCM 18126</strain>
    </source>
</reference>
<gene>
    <name evidence="2" type="ORF">GCM10023225_19110</name>
</gene>
<feature type="compositionally biased region" description="Acidic residues" evidence="1">
    <location>
        <begin position="75"/>
        <end position="85"/>
    </location>
</feature>
<name>A0ABP9HU03_9ACTN</name>
<sequence length="85" mass="8326">MVSGGAPAGWAVGGAPDDAELAAVVAVLAARRSPAPAAVVAEPHDGWGAAEVLLHRVHPFAGRPRFTAPRAAGPEDADPGDADGG</sequence>
<dbReference type="Pfam" id="PF13822">
    <property type="entry name" value="ACC_epsilon"/>
    <property type="match status" value="1"/>
</dbReference>